<sequence>MSSRPNNNPGGSLRRSQRNTAGAQPQEDTAGGRSQLEQAEHKTPSPPESRKSLSKTPKVQSNTATGQSRGYSSKRGCTSSSVLIPQPEDPDRSNASEIQRPKKETSRGVKRSASPEYSRTNSPSSAKKPKALQHVEPSTGTRRPNNKPKKRQIDQEHSAPPTSLPSTSKAYGRKGGAPGSSPLQKRKRTDNSSCVKSSSAAVVATGAEDRPPKPTKLASKSATSAKAGCSTITDSSSSASTSSSSSSAVASVSSAAPPGARVKQGKDQSKARRSRSASSPSPRRSSREKEQAKASSSSKFDWAARFSPKVSLPKTKLSLPGSSKAETSKPGPSGLQAKLASSGLGKRAAAEARRQEKMADPDNQEGANSSAARTDDTAQGAAGTTGERSSSLLSPPASSSVAGAVGMTTSGESESDDSEMGRLQALLEARGLPPHLFGPLGPRMSQLFHRTIGSGASSKAQQLLQGLQATDESQQLQAVIEMCQLLVMGNEETLGGFPVKNVVPALITLLQMEHNFDIMNHACRALTYMMEALPRSSAVVVDAIPVFLEKLQVIQCIDVAEQALTALEMLSRRHSKAILQAGGLADCLLYLEFFSINAQRNALAIAANCCQSISPDEFHFVADSLPLLTQRLTHQDKKSVESTCLCFARLVDNFQHEENLLQQVASKDLLTNIQQLLVVTPPILSSGMFIMVVRMFSLMCSNCPTLAVQLMKQNIAETLHFLLCGASNGSCLEQIDLVPRSPQELYELTSLICELMPCLPKEGIFAVDTMLKKGNAQNTDGAIWQWRDDRGLWHPYSRIDSRIIEAAHQVGEDEISLSTLGRVYTIDFNSMQQINEDTGTARAIQRKPNPLANANTSGHSELKRDDARAQLMKEDPELAKSFIKTLFGVLYEVYSSSAGPAVRHKCLRAILRIIFFADAELLKDVLKNHAVSSHIASMLSSQDLKIVVGALQMAEILMQKLPDIFSVYFRREGVMHQVKNLAESETLLTSPPKVCTNGSGSLASAATINTGTGTAAGNAAADLGSPSLQHRDDSLDLSPQGRLSDVLKRKRLPKRGPRRPKYSPPRDEDKADNQAKSPTATQSPKSSFLASLNPKTWGRLSTQSNSNNIEPARTAGVSGLARTASKDTISNNRERIRGWIKEQAHKFVERYFSSENMDGSNPALNVLQRLCNATEQLNLQLDGGVECLVEIRSIVSESDVSSFEIQHSGFVKQLLLYLTSKSEKDAVSRDIRLKRFLHVFFGSPLPGEEPLGRIELTENGHLLALVHKMNNCLSQMEQFPVKVHDFPSGNGTGSRGSQALKFFNTHQLKCQLQRHPECTNVKQWKGGPVKIDPLALVQAIERYLVVRGYGRVREDDEDSDDDGSDEEIDESLAAQFLNSGNVRHRLQFYIGDHLLPYNMTVYQAVRQYSIQTEEERESTDDESNPLGRAGIWTKTHTIWYKPVREEEESKDTVGGKRGRAQTAPTKTSPRNSKKHDELWHDGVCPKIANPLDNYLISTPPENITFDDPSLDVVILLRVLHAISRYWHYLFDNAVCKEIIPTSEFINSKLTAKANRQLQDPLVIMTGNIPTWLTELGKSCPFFFPFDTRQMLFYVTAFDRDRAMQRLLDTNPEINQSDSQDSRVAPRLDRKKRTVNRDELLKQAESVMQDLGSSRAMLEIQYENEVGTGLGPTLEFYALVSQELQRADLGLWRGEEITLTNPKGSQEGTKYVHNMQGLFALPFGRTAKPAHIAKVKMKFRFLGKLMAKAIMDFRLVDIPLGLPFYKWMLRQEFSLASHDLVNVDPVVAKSVYHLEEIVRQKKRLEQDKALVTISPGAIQTKESLQFALESLNMNGCSIEDLGLDFTLPGFPNIELKKGGKDVPVTIHNLDEYVRLVIYWALNEGVSRQFDSFRDGFESVFPLNHLQYFYPEELDQLLCGSKADPWDVKTLMECCRPDHGYTHDSRAVKFLFEILSSFDHEQQRLFLQFVTGSPRLPVGGFRSLNPPLTIVRKTFESTENPDDFLPSVMTCVNYLKLPDYSSIEIMREKLLIAAREGQQSFHLS</sequence>
<feature type="compositionally biased region" description="Polar residues" evidence="14">
    <location>
        <begin position="160"/>
        <end position="169"/>
    </location>
</feature>
<feature type="region of interest" description="Disordered" evidence="14">
    <location>
        <begin position="1609"/>
        <end position="1628"/>
    </location>
</feature>
<dbReference type="EC" id="2.3.2.26" evidence="13"/>
<feature type="domain" description="WWE" evidence="16">
    <location>
        <begin position="770"/>
        <end position="846"/>
    </location>
</feature>
<evidence type="ECO:0000256" key="10">
    <source>
        <dbReference type="ARBA" id="ARBA00023204"/>
    </source>
</evidence>
<dbReference type="EMBL" id="WNTK01000001">
    <property type="protein sequence ID" value="KAG9494460.1"/>
    <property type="molecule type" value="Genomic_DNA"/>
</dbReference>
<feature type="compositionally biased region" description="Polar residues" evidence="14">
    <location>
        <begin position="1074"/>
        <end position="1109"/>
    </location>
</feature>
<evidence type="ECO:0000256" key="4">
    <source>
        <dbReference type="ARBA" id="ARBA00006331"/>
    </source>
</evidence>
<dbReference type="InterPro" id="IPR035983">
    <property type="entry name" value="Hect_E3_ubiquitin_ligase"/>
</dbReference>
<comment type="catalytic activity">
    <reaction evidence="1 13">
        <text>S-ubiquitinyl-[E2 ubiquitin-conjugating enzyme]-L-cysteine + [acceptor protein]-L-lysine = [E2 ubiquitin-conjugating enzyme]-L-cysteine + N(6)-ubiquitinyl-[acceptor protein]-L-lysine.</text>
        <dbReference type="EC" id="2.3.2.26"/>
    </reaction>
</comment>
<dbReference type="FunFam" id="3.30.2160.10:FF:000013">
    <property type="entry name" value="E3 ubiquitin-protein ligase TRIP12 isoform X1"/>
    <property type="match status" value="1"/>
</dbReference>
<dbReference type="Gene3D" id="3.30.2410.10">
    <property type="entry name" value="Hect, E3 ligase catalytic domain"/>
    <property type="match status" value="1"/>
</dbReference>
<evidence type="ECO:0000256" key="1">
    <source>
        <dbReference type="ARBA" id="ARBA00000885"/>
    </source>
</evidence>
<evidence type="ECO:0000256" key="5">
    <source>
        <dbReference type="ARBA" id="ARBA00022553"/>
    </source>
</evidence>
<dbReference type="PROSITE" id="PS50918">
    <property type="entry name" value="WWE"/>
    <property type="match status" value="1"/>
</dbReference>
<comment type="similarity">
    <text evidence="4 13">Belongs to the UPL family. K-HECT subfamily.</text>
</comment>
<organism evidence="17 18">
    <name type="scientific">Eleutherodactylus coqui</name>
    <name type="common">Puerto Rican coqui</name>
    <dbReference type="NCBI Taxonomy" id="57060"/>
    <lineage>
        <taxon>Eukaryota</taxon>
        <taxon>Metazoa</taxon>
        <taxon>Chordata</taxon>
        <taxon>Craniata</taxon>
        <taxon>Vertebrata</taxon>
        <taxon>Euteleostomi</taxon>
        <taxon>Amphibia</taxon>
        <taxon>Batrachia</taxon>
        <taxon>Anura</taxon>
        <taxon>Neobatrachia</taxon>
        <taxon>Hyloidea</taxon>
        <taxon>Eleutherodactylidae</taxon>
        <taxon>Eleutherodactylinae</taxon>
        <taxon>Eleutherodactylus</taxon>
        <taxon>Eleutherodactylus</taxon>
    </lineage>
</organism>
<comment type="subcellular location">
    <subcellularLocation>
        <location evidence="2 13">Nucleus</location>
        <location evidence="2 13">Nucleoplasm</location>
    </subcellularLocation>
</comment>
<evidence type="ECO:0000256" key="12">
    <source>
        <dbReference type="PROSITE-ProRule" id="PRU00104"/>
    </source>
</evidence>
<dbReference type="InterPro" id="IPR011989">
    <property type="entry name" value="ARM-like"/>
</dbReference>
<keyword evidence="8 12" id="KW-0833">Ubl conjugation pathway</keyword>
<dbReference type="InterPro" id="IPR004170">
    <property type="entry name" value="WWE_dom"/>
</dbReference>
<feature type="compositionally biased region" description="Basic and acidic residues" evidence="14">
    <location>
        <begin position="38"/>
        <end position="51"/>
    </location>
</feature>
<feature type="region of interest" description="Disordered" evidence="14">
    <location>
        <begin position="1"/>
        <end position="419"/>
    </location>
</feature>
<feature type="compositionally biased region" description="Polar residues" evidence="14">
    <location>
        <begin position="115"/>
        <end position="125"/>
    </location>
</feature>
<dbReference type="Pfam" id="PF00632">
    <property type="entry name" value="HECT"/>
    <property type="match status" value="1"/>
</dbReference>
<feature type="compositionally biased region" description="Polar residues" evidence="14">
    <location>
        <begin position="54"/>
        <end position="83"/>
    </location>
</feature>
<feature type="compositionally biased region" description="Basic and acidic residues" evidence="14">
    <location>
        <begin position="348"/>
        <end position="360"/>
    </location>
</feature>
<feature type="domain" description="HECT" evidence="15">
    <location>
        <begin position="1636"/>
        <end position="2042"/>
    </location>
</feature>
<dbReference type="InterPro" id="IPR018123">
    <property type="entry name" value="WWE-dom_subgr"/>
</dbReference>
<dbReference type="PANTHER" id="PTHR45670">
    <property type="entry name" value="E3 UBIQUITIN-PROTEIN LIGASE TRIP12"/>
    <property type="match status" value="1"/>
</dbReference>
<dbReference type="Gene3D" id="1.25.10.10">
    <property type="entry name" value="Leucine-rich Repeat Variant"/>
    <property type="match status" value="1"/>
</dbReference>
<feature type="compositionally biased region" description="Low complexity" evidence="14">
    <location>
        <begin position="377"/>
        <end position="412"/>
    </location>
</feature>
<accession>A0A8J6FXG5</accession>
<dbReference type="Gene3D" id="3.30.720.50">
    <property type="match status" value="1"/>
</dbReference>
<evidence type="ECO:0000256" key="13">
    <source>
        <dbReference type="RuleBase" id="RU369009"/>
    </source>
</evidence>
<dbReference type="SUPFAM" id="SSF56204">
    <property type="entry name" value="Hect, E3 ligase catalytic domain"/>
    <property type="match status" value="1"/>
</dbReference>
<keyword evidence="6 13" id="KW-0808">Transferase</keyword>
<dbReference type="Pfam" id="PF25579">
    <property type="entry name" value="TPR_TRIP12_N"/>
    <property type="match status" value="1"/>
</dbReference>
<evidence type="ECO:0000313" key="18">
    <source>
        <dbReference type="Proteomes" id="UP000770717"/>
    </source>
</evidence>
<evidence type="ECO:0000256" key="6">
    <source>
        <dbReference type="ARBA" id="ARBA00022679"/>
    </source>
</evidence>
<dbReference type="InterPro" id="IPR016024">
    <property type="entry name" value="ARM-type_fold"/>
</dbReference>
<dbReference type="GO" id="GO:0016607">
    <property type="term" value="C:nuclear speck"/>
    <property type="evidence" value="ECO:0007669"/>
    <property type="project" value="TreeGrafter"/>
</dbReference>
<dbReference type="CDD" id="cd00078">
    <property type="entry name" value="HECTc"/>
    <property type="match status" value="1"/>
</dbReference>
<keyword evidence="11 13" id="KW-0539">Nucleus</keyword>
<dbReference type="InterPro" id="IPR000569">
    <property type="entry name" value="HECT_dom"/>
</dbReference>
<evidence type="ECO:0000256" key="14">
    <source>
        <dbReference type="SAM" id="MobiDB-lite"/>
    </source>
</evidence>
<dbReference type="InterPro" id="IPR057948">
    <property type="entry name" value="TPR_TRIP12_N"/>
</dbReference>
<feature type="compositionally biased region" description="Low complexity" evidence="14">
    <location>
        <begin position="192"/>
        <end position="204"/>
    </location>
</feature>
<keyword evidence="7" id="KW-0227">DNA damage</keyword>
<feature type="compositionally biased region" description="Basic and acidic residues" evidence="14">
    <location>
        <begin position="1064"/>
        <end position="1073"/>
    </location>
</feature>
<comment type="function">
    <text evidence="13">E3 ubiquitin-protein ligase involved in ubiquitin fusion degradation (UFD) pathway and regulation of DNA repair. Part of the ubiquitin fusion degradation (UFD) pathway, a process that mediates ubiquitination of protein at their N-terminus, regardless of the presence of lysine residues in target proteins.</text>
</comment>
<evidence type="ECO:0000256" key="7">
    <source>
        <dbReference type="ARBA" id="ARBA00022763"/>
    </source>
</evidence>
<dbReference type="InterPro" id="IPR037197">
    <property type="entry name" value="WWE_dom_sf"/>
</dbReference>
<dbReference type="PROSITE" id="PS50237">
    <property type="entry name" value="HECT"/>
    <property type="match status" value="1"/>
</dbReference>
<feature type="compositionally biased region" description="Polar residues" evidence="14">
    <location>
        <begin position="18"/>
        <end position="27"/>
    </location>
</feature>
<dbReference type="Pfam" id="PF02825">
    <property type="entry name" value="WWE"/>
    <property type="match status" value="1"/>
</dbReference>
<evidence type="ECO:0000256" key="9">
    <source>
        <dbReference type="ARBA" id="ARBA00022990"/>
    </source>
</evidence>
<protein>
    <recommendedName>
        <fullName evidence="13">E3 ubiquitin-protein ligase</fullName>
        <ecNumber evidence="13">2.3.2.26</ecNumber>
    </recommendedName>
</protein>
<dbReference type="SUPFAM" id="SSF117839">
    <property type="entry name" value="WWE domain"/>
    <property type="match status" value="1"/>
</dbReference>
<dbReference type="Proteomes" id="UP000770717">
    <property type="component" value="Unassembled WGS sequence"/>
</dbReference>
<evidence type="ECO:0000313" key="17">
    <source>
        <dbReference type="EMBL" id="KAG9494460.1"/>
    </source>
</evidence>
<feature type="region of interest" description="Disordered" evidence="14">
    <location>
        <begin position="1443"/>
        <end position="1476"/>
    </location>
</feature>
<feature type="region of interest" description="Disordered" evidence="14">
    <location>
        <begin position="1020"/>
        <end position="1128"/>
    </location>
</feature>
<feature type="compositionally biased region" description="Basic and acidic residues" evidence="14">
    <location>
        <begin position="89"/>
        <end position="107"/>
    </location>
</feature>
<feature type="compositionally biased region" description="Basic residues" evidence="14">
    <location>
        <begin position="1048"/>
        <end position="1061"/>
    </location>
</feature>
<evidence type="ECO:0000259" key="16">
    <source>
        <dbReference type="PROSITE" id="PS50918"/>
    </source>
</evidence>
<gene>
    <name evidence="17" type="ORF">GDO78_002011</name>
</gene>
<keyword evidence="18" id="KW-1185">Reference proteome</keyword>
<dbReference type="FunFam" id="3.30.720.50:FF:000001">
    <property type="entry name" value="E3 ubiquitin-protein ligase TRIP12 isoform X1"/>
    <property type="match status" value="1"/>
</dbReference>
<name>A0A8J6FXG5_ELECQ</name>
<feature type="compositionally biased region" description="Low complexity" evidence="14">
    <location>
        <begin position="215"/>
        <end position="256"/>
    </location>
</feature>
<dbReference type="SUPFAM" id="SSF48371">
    <property type="entry name" value="ARM repeat"/>
    <property type="match status" value="1"/>
</dbReference>
<dbReference type="GO" id="GO:0006281">
    <property type="term" value="P:DNA repair"/>
    <property type="evidence" value="ECO:0007669"/>
    <property type="project" value="UniProtKB-KW"/>
</dbReference>
<dbReference type="GO" id="GO:0043161">
    <property type="term" value="P:proteasome-mediated ubiquitin-dependent protein catabolic process"/>
    <property type="evidence" value="ECO:0007669"/>
    <property type="project" value="TreeGrafter"/>
</dbReference>
<evidence type="ECO:0000256" key="8">
    <source>
        <dbReference type="ARBA" id="ARBA00022786"/>
    </source>
</evidence>
<evidence type="ECO:0000256" key="3">
    <source>
        <dbReference type="ARBA" id="ARBA00004906"/>
    </source>
</evidence>
<dbReference type="SMART" id="SM00119">
    <property type="entry name" value="HECTc"/>
    <property type="match status" value="1"/>
</dbReference>
<dbReference type="FunFam" id="1.25.10.10:FF:000018">
    <property type="entry name" value="E3 ubiquitin-protein ligase TRIP12 isoform X3"/>
    <property type="match status" value="1"/>
</dbReference>
<comment type="caution">
    <text evidence="17">The sequence shown here is derived from an EMBL/GenBank/DDBJ whole genome shotgun (WGS) entry which is preliminary data.</text>
</comment>
<keyword evidence="10" id="KW-0234">DNA repair</keyword>
<evidence type="ECO:0000259" key="15">
    <source>
        <dbReference type="PROSITE" id="PS50237"/>
    </source>
</evidence>
<dbReference type="OrthoDB" id="271273at2759"/>
<feature type="compositionally biased region" description="Polar residues" evidence="14">
    <location>
        <begin position="1"/>
        <end position="10"/>
    </location>
</feature>
<dbReference type="UniPathway" id="UPA00143"/>
<evidence type="ECO:0000256" key="11">
    <source>
        <dbReference type="ARBA" id="ARBA00023242"/>
    </source>
</evidence>
<proteinExistence type="inferred from homology"/>
<keyword evidence="9" id="KW-0007">Acetylation</keyword>
<dbReference type="Gene3D" id="3.90.1750.10">
    <property type="entry name" value="Hect, E3 ligase catalytic domains"/>
    <property type="match status" value="1"/>
</dbReference>
<reference evidence="17" key="1">
    <citation type="thesis" date="2020" institute="ProQuest LLC" country="789 East Eisenhower Parkway, Ann Arbor, MI, USA">
        <title>Comparative Genomics and Chromosome Evolution.</title>
        <authorList>
            <person name="Mudd A.B."/>
        </authorList>
    </citation>
    <scope>NUCLEOTIDE SEQUENCE</scope>
    <source>
        <strain evidence="17">HN-11 Male</strain>
        <tissue evidence="17">Kidney and liver</tissue>
    </source>
</reference>
<dbReference type="InterPro" id="IPR045322">
    <property type="entry name" value="HECTD1/TRIP12-like"/>
</dbReference>
<dbReference type="GO" id="GO:0008270">
    <property type="term" value="F:zinc ion binding"/>
    <property type="evidence" value="ECO:0007669"/>
    <property type="project" value="InterPro"/>
</dbReference>
<feature type="active site" description="Glycyl thioester intermediate" evidence="12">
    <location>
        <position position="2009"/>
    </location>
</feature>
<evidence type="ECO:0000256" key="2">
    <source>
        <dbReference type="ARBA" id="ARBA00004642"/>
    </source>
</evidence>
<dbReference type="GO" id="GO:0061630">
    <property type="term" value="F:ubiquitin protein ligase activity"/>
    <property type="evidence" value="ECO:0007669"/>
    <property type="project" value="UniProtKB-UniRule"/>
</dbReference>
<dbReference type="FunFam" id="3.90.1750.10:FF:000006">
    <property type="entry name" value="E3 ubiquitin-protein ligase TRIP12 isoform X1"/>
    <property type="match status" value="1"/>
</dbReference>
<dbReference type="FunFam" id="3.30.2410.10:FF:000005">
    <property type="entry name" value="E3 ubiquitin-protein ligase TRIP12 isoform X1"/>
    <property type="match status" value="1"/>
</dbReference>
<keyword evidence="5" id="KW-0597">Phosphoprotein</keyword>
<dbReference type="PANTHER" id="PTHR45670:SF13">
    <property type="entry name" value="E3 UBIQUITIN-PROTEIN LIGASE TRIP12"/>
    <property type="match status" value="1"/>
</dbReference>
<comment type="pathway">
    <text evidence="3 13">Protein modification; protein ubiquitination.</text>
</comment>
<dbReference type="GO" id="GO:0000209">
    <property type="term" value="P:protein polyubiquitination"/>
    <property type="evidence" value="ECO:0007669"/>
    <property type="project" value="TreeGrafter"/>
</dbReference>
<dbReference type="SMART" id="SM00678">
    <property type="entry name" value="WWE"/>
    <property type="match status" value="1"/>
</dbReference>